<keyword evidence="3" id="KW-1185">Reference proteome</keyword>
<dbReference type="Proteomes" id="UP000191691">
    <property type="component" value="Unassembled WGS sequence"/>
</dbReference>
<comment type="caution">
    <text evidence="2">The sequence shown here is derived from an EMBL/GenBank/DDBJ whole genome shotgun (WGS) entry which is preliminary data.</text>
</comment>
<keyword evidence="1" id="KW-0472">Membrane</keyword>
<reference evidence="3" key="1">
    <citation type="journal article" date="2017" name="Nat. Microbiol.">
        <title>Global analysis of biosynthetic gene clusters reveals vast potential of secondary metabolite production in Penicillium species.</title>
        <authorList>
            <person name="Nielsen J.C."/>
            <person name="Grijseels S."/>
            <person name="Prigent S."/>
            <person name="Ji B."/>
            <person name="Dainat J."/>
            <person name="Nielsen K.F."/>
            <person name="Frisvad J.C."/>
            <person name="Workman M."/>
            <person name="Nielsen J."/>
        </authorList>
    </citation>
    <scope>NUCLEOTIDE SEQUENCE [LARGE SCALE GENOMIC DNA]</scope>
    <source>
        <strain evidence="3">IBT 13039</strain>
    </source>
</reference>
<keyword evidence="1" id="KW-0812">Transmembrane</keyword>
<protein>
    <submittedName>
        <fullName evidence="2">Uncharacterized protein</fullName>
    </submittedName>
</protein>
<accession>A0A1V6YFP4</accession>
<name>A0A1V6YFP4_PENNA</name>
<evidence type="ECO:0000313" key="3">
    <source>
        <dbReference type="Proteomes" id="UP000191691"/>
    </source>
</evidence>
<dbReference type="EMBL" id="MOOB01000022">
    <property type="protein sequence ID" value="OQE86084.1"/>
    <property type="molecule type" value="Genomic_DNA"/>
</dbReference>
<evidence type="ECO:0000313" key="2">
    <source>
        <dbReference type="EMBL" id="OQE86084.1"/>
    </source>
</evidence>
<sequence length="112" mass="12685">MCFAGFKATGRQYNKAPDTVMASKPDPQHGHVQHLRVVGEIKVPLVEEHTIRMAFKEESDVRHLLPQPIMYNSDGDIKPNRWPIGDLVVLWAFGLPFMAVYADYYILAGSPF</sequence>
<gene>
    <name evidence="2" type="ORF">PENNAL_c0022G02146</name>
</gene>
<keyword evidence="1" id="KW-1133">Transmembrane helix</keyword>
<feature type="transmembrane region" description="Helical" evidence="1">
    <location>
        <begin position="87"/>
        <end position="107"/>
    </location>
</feature>
<dbReference type="AlphaFoldDB" id="A0A1V6YFP4"/>
<proteinExistence type="predicted"/>
<organism evidence="2 3">
    <name type="scientific">Penicillium nalgiovense</name>
    <dbReference type="NCBI Taxonomy" id="60175"/>
    <lineage>
        <taxon>Eukaryota</taxon>
        <taxon>Fungi</taxon>
        <taxon>Dikarya</taxon>
        <taxon>Ascomycota</taxon>
        <taxon>Pezizomycotina</taxon>
        <taxon>Eurotiomycetes</taxon>
        <taxon>Eurotiomycetidae</taxon>
        <taxon>Eurotiales</taxon>
        <taxon>Aspergillaceae</taxon>
        <taxon>Penicillium</taxon>
    </lineage>
</organism>
<evidence type="ECO:0000256" key="1">
    <source>
        <dbReference type="SAM" id="Phobius"/>
    </source>
</evidence>